<proteinExistence type="predicted"/>
<dbReference type="RefSeq" id="WP_135167141.1">
    <property type="nucleotide sequence ID" value="NZ_SPQS01000027.1"/>
</dbReference>
<feature type="compositionally biased region" description="Acidic residues" evidence="1">
    <location>
        <begin position="64"/>
        <end position="90"/>
    </location>
</feature>
<name>A0A4Y9NNN5_9BRAD</name>
<evidence type="ECO:0000313" key="3">
    <source>
        <dbReference type="Proteomes" id="UP000297700"/>
    </source>
</evidence>
<accession>A0A4Y9NNN5</accession>
<feature type="region of interest" description="Disordered" evidence="1">
    <location>
        <begin position="145"/>
        <end position="167"/>
    </location>
</feature>
<sequence length="167" mass="18386">MEIIRELPADSTRATLSGLALQQRERETSLQSLARLRKEASAEIERLIAFLDASDPYVTTELEDDISADLEGDDPAEEDDPAENDLDDEPSLGSFGTGEWQIKRSGPPAIEPTLRTSTMAPNRTRAASLTWRACLSRWARKAGNWTGTSDATQCSDSLGDYTRRLSP</sequence>
<reference evidence="2 3" key="1">
    <citation type="submission" date="2019-03" db="EMBL/GenBank/DDBJ databases">
        <title>Bradyrhizobium strains diversity.</title>
        <authorList>
            <person name="Urquiaga M.C.O."/>
            <person name="Hungria M."/>
            <person name="Delamuta J.R.M."/>
            <person name="Klepa M.S."/>
        </authorList>
    </citation>
    <scope>NUCLEOTIDE SEQUENCE [LARGE SCALE GENOMIC DNA]</scope>
    <source>
        <strain evidence="2 3">CNPSo 3426</strain>
    </source>
</reference>
<organism evidence="2 3">
    <name type="scientific">Bradyrhizobium frederickii</name>
    <dbReference type="NCBI Taxonomy" id="2560054"/>
    <lineage>
        <taxon>Bacteria</taxon>
        <taxon>Pseudomonadati</taxon>
        <taxon>Pseudomonadota</taxon>
        <taxon>Alphaproteobacteria</taxon>
        <taxon>Hyphomicrobiales</taxon>
        <taxon>Nitrobacteraceae</taxon>
        <taxon>Bradyrhizobium</taxon>
    </lineage>
</organism>
<comment type="caution">
    <text evidence="2">The sequence shown here is derived from an EMBL/GenBank/DDBJ whole genome shotgun (WGS) entry which is preliminary data.</text>
</comment>
<evidence type="ECO:0000313" key="2">
    <source>
        <dbReference type="EMBL" id="TFV69431.1"/>
    </source>
</evidence>
<dbReference type="Proteomes" id="UP000297700">
    <property type="component" value="Unassembled WGS sequence"/>
</dbReference>
<feature type="compositionally biased region" description="Polar residues" evidence="1">
    <location>
        <begin position="145"/>
        <end position="156"/>
    </location>
</feature>
<dbReference type="EMBL" id="SPQS01000027">
    <property type="protein sequence ID" value="TFV69431.1"/>
    <property type="molecule type" value="Genomic_DNA"/>
</dbReference>
<protein>
    <submittedName>
        <fullName evidence="2">Uncharacterized protein</fullName>
    </submittedName>
</protein>
<evidence type="ECO:0000256" key="1">
    <source>
        <dbReference type="SAM" id="MobiDB-lite"/>
    </source>
</evidence>
<feature type="region of interest" description="Disordered" evidence="1">
    <location>
        <begin position="64"/>
        <end position="122"/>
    </location>
</feature>
<gene>
    <name evidence="2" type="ORF">E4K64_33410</name>
</gene>
<dbReference type="AlphaFoldDB" id="A0A4Y9NNN5"/>